<sequence>MEDQTVVKMDEILKSVLIDAMRRCFRNWTRFRF</sequence>
<dbReference type="AlphaFoldDB" id="A0A9I9E8U3"/>
<organism evidence="1">
    <name type="scientific">Cucumis melo</name>
    <name type="common">Muskmelon</name>
    <dbReference type="NCBI Taxonomy" id="3656"/>
    <lineage>
        <taxon>Eukaryota</taxon>
        <taxon>Viridiplantae</taxon>
        <taxon>Streptophyta</taxon>
        <taxon>Embryophyta</taxon>
        <taxon>Tracheophyta</taxon>
        <taxon>Spermatophyta</taxon>
        <taxon>Magnoliopsida</taxon>
        <taxon>eudicotyledons</taxon>
        <taxon>Gunneridae</taxon>
        <taxon>Pentapetalae</taxon>
        <taxon>rosids</taxon>
        <taxon>fabids</taxon>
        <taxon>Cucurbitales</taxon>
        <taxon>Cucurbitaceae</taxon>
        <taxon>Benincaseae</taxon>
        <taxon>Cucumis</taxon>
    </lineage>
</organism>
<dbReference type="Gramene" id="MELO3C030401.2.1">
    <property type="protein sequence ID" value="MELO3C030401.2.1"/>
    <property type="gene ID" value="MELO3C030401.2"/>
</dbReference>
<proteinExistence type="predicted"/>
<dbReference type="EnsemblPlants" id="MELO3C030401.2.1">
    <property type="protein sequence ID" value="MELO3C030401.2.1"/>
    <property type="gene ID" value="MELO3C030401.2"/>
</dbReference>
<reference evidence="1" key="1">
    <citation type="submission" date="2023-03" db="UniProtKB">
        <authorList>
            <consortium name="EnsemblPlants"/>
        </authorList>
    </citation>
    <scope>IDENTIFICATION</scope>
</reference>
<name>A0A9I9E8U3_CUCME</name>
<accession>A0A9I9E8U3</accession>
<protein>
    <submittedName>
        <fullName evidence="1">Uncharacterized protein</fullName>
    </submittedName>
</protein>
<evidence type="ECO:0000313" key="1">
    <source>
        <dbReference type="EnsemblPlants" id="MELO3C030401.2.1"/>
    </source>
</evidence>